<dbReference type="HOGENOM" id="CLU_1758467_0_0_1"/>
<proteinExistence type="predicted"/>
<dbReference type="KEGG" id="bcom:BAUCODRAFT_144818"/>
<protein>
    <submittedName>
        <fullName evidence="2">Uncharacterized protein</fullName>
    </submittedName>
</protein>
<dbReference type="RefSeq" id="XP_007672460.1">
    <property type="nucleotide sequence ID" value="XM_007674270.1"/>
</dbReference>
<feature type="region of interest" description="Disordered" evidence="1">
    <location>
        <begin position="1"/>
        <end position="27"/>
    </location>
</feature>
<dbReference type="Proteomes" id="UP000011761">
    <property type="component" value="Unassembled WGS sequence"/>
</dbReference>
<evidence type="ECO:0000256" key="1">
    <source>
        <dbReference type="SAM" id="MobiDB-lite"/>
    </source>
</evidence>
<dbReference type="EMBL" id="KB445550">
    <property type="protein sequence ID" value="EMD01276.1"/>
    <property type="molecule type" value="Genomic_DNA"/>
</dbReference>
<gene>
    <name evidence="2" type="ORF">BAUCODRAFT_144818</name>
</gene>
<accession>M2NQE9</accession>
<keyword evidence="3" id="KW-1185">Reference proteome</keyword>
<organism evidence="2 3">
    <name type="scientific">Baudoinia panamericana (strain UAMH 10762)</name>
    <name type="common">Angels' share fungus</name>
    <name type="synonym">Baudoinia compniacensis (strain UAMH 10762)</name>
    <dbReference type="NCBI Taxonomy" id="717646"/>
    <lineage>
        <taxon>Eukaryota</taxon>
        <taxon>Fungi</taxon>
        <taxon>Dikarya</taxon>
        <taxon>Ascomycota</taxon>
        <taxon>Pezizomycotina</taxon>
        <taxon>Dothideomycetes</taxon>
        <taxon>Dothideomycetidae</taxon>
        <taxon>Mycosphaerellales</taxon>
        <taxon>Teratosphaeriaceae</taxon>
        <taxon>Baudoinia</taxon>
    </lineage>
</organism>
<name>M2NQE9_BAUPA</name>
<dbReference type="GeneID" id="19108533"/>
<evidence type="ECO:0000313" key="3">
    <source>
        <dbReference type="Proteomes" id="UP000011761"/>
    </source>
</evidence>
<sequence length="148" mass="16593">MAMTNPLKDLKDLSFRNSKGHRGKPSRLLASFGTLRPRREIPRQQLPGPGHCAITACMQQQLLGREGEGSNRYFPSVATIDYAYGNTPSGSALRRLLLDAFIFVVHPPWVDEDLHHLNHEFLRDLATGWYENGPTLSLGSAWIPKATR</sequence>
<dbReference type="OrthoDB" id="3794732at2759"/>
<evidence type="ECO:0000313" key="2">
    <source>
        <dbReference type="EMBL" id="EMD01276.1"/>
    </source>
</evidence>
<dbReference type="AlphaFoldDB" id="M2NQE9"/>
<reference evidence="2 3" key="1">
    <citation type="journal article" date="2012" name="PLoS Pathog.">
        <title>Diverse lifestyles and strategies of plant pathogenesis encoded in the genomes of eighteen Dothideomycetes fungi.</title>
        <authorList>
            <person name="Ohm R.A."/>
            <person name="Feau N."/>
            <person name="Henrissat B."/>
            <person name="Schoch C.L."/>
            <person name="Horwitz B.A."/>
            <person name="Barry K.W."/>
            <person name="Condon B.J."/>
            <person name="Copeland A.C."/>
            <person name="Dhillon B."/>
            <person name="Glaser F."/>
            <person name="Hesse C.N."/>
            <person name="Kosti I."/>
            <person name="LaButti K."/>
            <person name="Lindquist E.A."/>
            <person name="Lucas S."/>
            <person name="Salamov A.A."/>
            <person name="Bradshaw R.E."/>
            <person name="Ciuffetti L."/>
            <person name="Hamelin R.C."/>
            <person name="Kema G.H.J."/>
            <person name="Lawrence C."/>
            <person name="Scott J.A."/>
            <person name="Spatafora J.W."/>
            <person name="Turgeon B.G."/>
            <person name="de Wit P.J.G.M."/>
            <person name="Zhong S."/>
            <person name="Goodwin S.B."/>
            <person name="Grigoriev I.V."/>
        </authorList>
    </citation>
    <scope>NUCLEOTIDE SEQUENCE [LARGE SCALE GENOMIC DNA]</scope>
    <source>
        <strain evidence="2 3">UAMH 10762</strain>
    </source>
</reference>